<keyword evidence="3" id="KW-1185">Reference proteome</keyword>
<feature type="region of interest" description="Disordered" evidence="1">
    <location>
        <begin position="1"/>
        <end position="69"/>
    </location>
</feature>
<dbReference type="Proteomes" id="UP000007015">
    <property type="component" value="Chromosome 3"/>
</dbReference>
<evidence type="ECO:0000256" key="1">
    <source>
        <dbReference type="SAM" id="MobiDB-lite"/>
    </source>
</evidence>
<dbReference type="Gramene" id="BGIOSGA011736-TA">
    <property type="protein sequence ID" value="BGIOSGA011736-PA"/>
    <property type="gene ID" value="BGIOSGA011736"/>
</dbReference>
<evidence type="ECO:0000313" key="3">
    <source>
        <dbReference type="Proteomes" id="UP000007015"/>
    </source>
</evidence>
<proteinExistence type="predicted"/>
<gene>
    <name evidence="2" type="ORF">OsI_09767</name>
</gene>
<dbReference type="EMBL" id="CM000128">
    <property type="protein sequence ID" value="EEC74409.1"/>
    <property type="molecule type" value="Genomic_DNA"/>
</dbReference>
<evidence type="ECO:0000313" key="2">
    <source>
        <dbReference type="EMBL" id="EEC74409.1"/>
    </source>
</evidence>
<name>B8ALX1_ORYSI</name>
<sequence>MDSEMSSDSEWVQTAKKEEEQTKKKKKKKKVEKSGKKEQIHTGIAGRRPPDVGAGGRGCARTPLMACAA</sequence>
<organism evidence="2 3">
    <name type="scientific">Oryza sativa subsp. indica</name>
    <name type="common">Rice</name>
    <dbReference type="NCBI Taxonomy" id="39946"/>
    <lineage>
        <taxon>Eukaryota</taxon>
        <taxon>Viridiplantae</taxon>
        <taxon>Streptophyta</taxon>
        <taxon>Embryophyta</taxon>
        <taxon>Tracheophyta</taxon>
        <taxon>Spermatophyta</taxon>
        <taxon>Magnoliopsida</taxon>
        <taxon>Liliopsida</taxon>
        <taxon>Poales</taxon>
        <taxon>Poaceae</taxon>
        <taxon>BOP clade</taxon>
        <taxon>Oryzoideae</taxon>
        <taxon>Oryzeae</taxon>
        <taxon>Oryzinae</taxon>
        <taxon>Oryza</taxon>
        <taxon>Oryza sativa</taxon>
    </lineage>
</organism>
<reference evidence="2 3" key="1">
    <citation type="journal article" date="2005" name="PLoS Biol.">
        <title>The genomes of Oryza sativa: a history of duplications.</title>
        <authorList>
            <person name="Yu J."/>
            <person name="Wang J."/>
            <person name="Lin W."/>
            <person name="Li S."/>
            <person name="Li H."/>
            <person name="Zhou J."/>
            <person name="Ni P."/>
            <person name="Dong W."/>
            <person name="Hu S."/>
            <person name="Zeng C."/>
            <person name="Zhang J."/>
            <person name="Zhang Y."/>
            <person name="Li R."/>
            <person name="Xu Z."/>
            <person name="Li S."/>
            <person name="Li X."/>
            <person name="Zheng H."/>
            <person name="Cong L."/>
            <person name="Lin L."/>
            <person name="Yin J."/>
            <person name="Geng J."/>
            <person name="Li G."/>
            <person name="Shi J."/>
            <person name="Liu J."/>
            <person name="Lv H."/>
            <person name="Li J."/>
            <person name="Wang J."/>
            <person name="Deng Y."/>
            <person name="Ran L."/>
            <person name="Shi X."/>
            <person name="Wang X."/>
            <person name="Wu Q."/>
            <person name="Li C."/>
            <person name="Ren X."/>
            <person name="Wang J."/>
            <person name="Wang X."/>
            <person name="Li D."/>
            <person name="Liu D."/>
            <person name="Zhang X."/>
            <person name="Ji Z."/>
            <person name="Zhao W."/>
            <person name="Sun Y."/>
            <person name="Zhang Z."/>
            <person name="Bao J."/>
            <person name="Han Y."/>
            <person name="Dong L."/>
            <person name="Ji J."/>
            <person name="Chen P."/>
            <person name="Wu S."/>
            <person name="Liu J."/>
            <person name="Xiao Y."/>
            <person name="Bu D."/>
            <person name="Tan J."/>
            <person name="Yang L."/>
            <person name="Ye C."/>
            <person name="Zhang J."/>
            <person name="Xu J."/>
            <person name="Zhou Y."/>
            <person name="Yu Y."/>
            <person name="Zhang B."/>
            <person name="Zhuang S."/>
            <person name="Wei H."/>
            <person name="Liu B."/>
            <person name="Lei M."/>
            <person name="Yu H."/>
            <person name="Li Y."/>
            <person name="Xu H."/>
            <person name="Wei S."/>
            <person name="He X."/>
            <person name="Fang L."/>
            <person name="Zhang Z."/>
            <person name="Zhang Y."/>
            <person name="Huang X."/>
            <person name="Su Z."/>
            <person name="Tong W."/>
            <person name="Li J."/>
            <person name="Tong Z."/>
            <person name="Li S."/>
            <person name="Ye J."/>
            <person name="Wang L."/>
            <person name="Fang L."/>
            <person name="Lei T."/>
            <person name="Chen C."/>
            <person name="Chen H."/>
            <person name="Xu Z."/>
            <person name="Li H."/>
            <person name="Huang H."/>
            <person name="Zhang F."/>
            <person name="Xu H."/>
            <person name="Li N."/>
            <person name="Zhao C."/>
            <person name="Li S."/>
            <person name="Dong L."/>
            <person name="Huang Y."/>
            <person name="Li L."/>
            <person name="Xi Y."/>
            <person name="Qi Q."/>
            <person name="Li W."/>
            <person name="Zhang B."/>
            <person name="Hu W."/>
            <person name="Zhang Y."/>
            <person name="Tian X."/>
            <person name="Jiao Y."/>
            <person name="Liang X."/>
            <person name="Jin J."/>
            <person name="Gao L."/>
            <person name="Zheng W."/>
            <person name="Hao B."/>
            <person name="Liu S."/>
            <person name="Wang W."/>
            <person name="Yuan L."/>
            <person name="Cao M."/>
            <person name="McDermott J."/>
            <person name="Samudrala R."/>
            <person name="Wang J."/>
            <person name="Wong G.K."/>
            <person name="Yang H."/>
        </authorList>
    </citation>
    <scope>NUCLEOTIDE SEQUENCE [LARGE SCALE GENOMIC DNA]</scope>
    <source>
        <strain evidence="3">cv. 93-11</strain>
    </source>
</reference>
<dbReference type="AlphaFoldDB" id="B8ALX1"/>
<dbReference type="HOGENOM" id="CLU_2780354_0_0_1"/>
<protein>
    <submittedName>
        <fullName evidence="2">Uncharacterized protein</fullName>
    </submittedName>
</protein>
<accession>B8ALX1</accession>